<evidence type="ECO:0000256" key="1">
    <source>
        <dbReference type="ARBA" id="ARBA00022723"/>
    </source>
</evidence>
<dbReference type="GO" id="GO:0008270">
    <property type="term" value="F:zinc ion binding"/>
    <property type="evidence" value="ECO:0007669"/>
    <property type="project" value="UniProtKB-KW"/>
</dbReference>
<evidence type="ECO:0000256" key="4">
    <source>
        <dbReference type="PROSITE-ProRule" id="PRU00091"/>
    </source>
</evidence>
<accession>A0A915K0Y5</accession>
<dbReference type="InterPro" id="IPR011011">
    <property type="entry name" value="Znf_FYVE_PHD"/>
</dbReference>
<evidence type="ECO:0000256" key="2">
    <source>
        <dbReference type="ARBA" id="ARBA00022771"/>
    </source>
</evidence>
<dbReference type="Pfam" id="PF01363">
    <property type="entry name" value="FYVE"/>
    <property type="match status" value="1"/>
</dbReference>
<dbReference type="SMART" id="SM00064">
    <property type="entry name" value="FYVE"/>
    <property type="match status" value="1"/>
</dbReference>
<evidence type="ECO:0000256" key="3">
    <source>
        <dbReference type="ARBA" id="ARBA00022833"/>
    </source>
</evidence>
<dbReference type="SUPFAM" id="SSF57903">
    <property type="entry name" value="FYVE/PHD zinc finger"/>
    <property type="match status" value="1"/>
</dbReference>
<sequence>MEYLGQMSRFLHFLILSHGCSKYDPTLNKFDHQAILSPTSQKLRSRFWSSDDLIHRLFVCIAGVADQWQTNYPADLRTVLKTVLHPQPTIPIYEIHGQQATTSGREEETGVEVGVQQSPFDQSNVPAPDRPKILNVFLHTAADVPQWLPDAQCANCCGCQRLFTLTLRRHHCRNCGRIFCYKCSPNVHQLPQFGYGSKPVRVCNNCFFYKLNVFNESTVTTARETENLTE</sequence>
<feature type="domain" description="FYVE-type" evidence="5">
    <location>
        <begin position="150"/>
        <end position="207"/>
    </location>
</feature>
<dbReference type="InterPro" id="IPR013083">
    <property type="entry name" value="Znf_RING/FYVE/PHD"/>
</dbReference>
<dbReference type="WBParaSite" id="nRc.2.0.1.t32342-RA">
    <property type="protein sequence ID" value="nRc.2.0.1.t32342-RA"/>
    <property type="gene ID" value="nRc.2.0.1.g32342"/>
</dbReference>
<keyword evidence="1" id="KW-0479">Metal-binding</keyword>
<dbReference type="GO" id="GO:0031901">
    <property type="term" value="C:early endosome membrane"/>
    <property type="evidence" value="ECO:0007669"/>
    <property type="project" value="TreeGrafter"/>
</dbReference>
<evidence type="ECO:0000259" key="5">
    <source>
        <dbReference type="PROSITE" id="PS50178"/>
    </source>
</evidence>
<dbReference type="AlphaFoldDB" id="A0A915K0Y5"/>
<dbReference type="PANTHER" id="PTHR46465">
    <property type="entry name" value="LATERAL SIGNALING TARGET PROTEIN 2 HOMOLOG"/>
    <property type="match status" value="1"/>
</dbReference>
<dbReference type="OMA" id="AQCANCC"/>
<dbReference type="PANTHER" id="PTHR46465:SF2">
    <property type="entry name" value="LATERAL SIGNALING TARGET PROTEIN 2 HOMOLOG"/>
    <property type="match status" value="1"/>
</dbReference>
<dbReference type="InterPro" id="IPR000306">
    <property type="entry name" value="Znf_FYVE"/>
</dbReference>
<evidence type="ECO:0000313" key="6">
    <source>
        <dbReference type="Proteomes" id="UP000887565"/>
    </source>
</evidence>
<organism evidence="6 7">
    <name type="scientific">Romanomermis culicivorax</name>
    <name type="common">Nematode worm</name>
    <dbReference type="NCBI Taxonomy" id="13658"/>
    <lineage>
        <taxon>Eukaryota</taxon>
        <taxon>Metazoa</taxon>
        <taxon>Ecdysozoa</taxon>
        <taxon>Nematoda</taxon>
        <taxon>Enoplea</taxon>
        <taxon>Dorylaimia</taxon>
        <taxon>Mermithida</taxon>
        <taxon>Mermithoidea</taxon>
        <taxon>Mermithidae</taxon>
        <taxon>Romanomermis</taxon>
    </lineage>
</organism>
<evidence type="ECO:0000313" key="7">
    <source>
        <dbReference type="WBParaSite" id="nRc.2.0.1.t32342-RA"/>
    </source>
</evidence>
<dbReference type="PROSITE" id="PS50178">
    <property type="entry name" value="ZF_FYVE"/>
    <property type="match status" value="1"/>
</dbReference>
<name>A0A915K0Y5_ROMCU</name>
<dbReference type="InterPro" id="IPR051118">
    <property type="entry name" value="LST-2"/>
</dbReference>
<keyword evidence="3" id="KW-0862">Zinc</keyword>
<reference evidence="7" key="1">
    <citation type="submission" date="2022-11" db="UniProtKB">
        <authorList>
            <consortium name="WormBaseParasite"/>
        </authorList>
    </citation>
    <scope>IDENTIFICATION</scope>
</reference>
<dbReference type="Gene3D" id="3.30.40.10">
    <property type="entry name" value="Zinc/RING finger domain, C3HC4 (zinc finger)"/>
    <property type="match status" value="1"/>
</dbReference>
<keyword evidence="6" id="KW-1185">Reference proteome</keyword>
<dbReference type="Proteomes" id="UP000887565">
    <property type="component" value="Unplaced"/>
</dbReference>
<keyword evidence="2 4" id="KW-0863">Zinc-finger</keyword>
<proteinExistence type="predicted"/>
<dbReference type="InterPro" id="IPR017455">
    <property type="entry name" value="Znf_FYVE-rel"/>
</dbReference>
<protein>
    <submittedName>
        <fullName evidence="7">FYVE-type domain-containing protein</fullName>
    </submittedName>
</protein>